<evidence type="ECO:0000313" key="12">
    <source>
        <dbReference type="Proteomes" id="UP000827889"/>
    </source>
</evidence>
<organism evidence="12 13">
    <name type="scientific">Rhodamnia argentea</name>
    <dbReference type="NCBI Taxonomy" id="178133"/>
    <lineage>
        <taxon>Eukaryota</taxon>
        <taxon>Viridiplantae</taxon>
        <taxon>Streptophyta</taxon>
        <taxon>Embryophyta</taxon>
        <taxon>Tracheophyta</taxon>
        <taxon>Spermatophyta</taxon>
        <taxon>Magnoliopsida</taxon>
        <taxon>eudicotyledons</taxon>
        <taxon>Gunneridae</taxon>
        <taxon>Pentapetalae</taxon>
        <taxon>rosids</taxon>
        <taxon>malvids</taxon>
        <taxon>Myrtales</taxon>
        <taxon>Myrtaceae</taxon>
        <taxon>Myrtoideae</taxon>
        <taxon>Myrteae</taxon>
        <taxon>Australasian group</taxon>
        <taxon>Rhodamnia</taxon>
    </lineage>
</organism>
<feature type="compositionally biased region" description="Low complexity" evidence="10">
    <location>
        <begin position="201"/>
        <end position="215"/>
    </location>
</feature>
<evidence type="ECO:0000313" key="13">
    <source>
        <dbReference type="RefSeq" id="XP_048132449.1"/>
    </source>
</evidence>
<evidence type="ECO:0000256" key="8">
    <source>
        <dbReference type="PROSITE-ProRule" id="PRU00071"/>
    </source>
</evidence>
<feature type="compositionally biased region" description="Low complexity" evidence="10">
    <location>
        <begin position="167"/>
        <end position="176"/>
    </location>
</feature>
<dbReference type="RefSeq" id="XP_048132449.1">
    <property type="nucleotide sequence ID" value="XM_048276492.1"/>
</dbReference>
<protein>
    <recommendedName>
        <fullName evidence="9">Dof zinc finger protein</fullName>
    </recommendedName>
</protein>
<evidence type="ECO:0000256" key="1">
    <source>
        <dbReference type="ARBA" id="ARBA00022723"/>
    </source>
</evidence>
<dbReference type="GeneID" id="115750399"/>
<keyword evidence="2 8" id="KW-0863">Zinc-finger</keyword>
<feature type="compositionally biased region" description="Low complexity" evidence="10">
    <location>
        <begin position="95"/>
        <end position="106"/>
    </location>
</feature>
<gene>
    <name evidence="13" type="primary">LOC115750399</name>
</gene>
<evidence type="ECO:0000256" key="2">
    <source>
        <dbReference type="ARBA" id="ARBA00022771"/>
    </source>
</evidence>
<dbReference type="InterPro" id="IPR003851">
    <property type="entry name" value="Znf_Dof"/>
</dbReference>
<evidence type="ECO:0000256" key="10">
    <source>
        <dbReference type="SAM" id="MobiDB-lite"/>
    </source>
</evidence>
<feature type="domain" description="Dof-type" evidence="11">
    <location>
        <begin position="108"/>
        <end position="162"/>
    </location>
</feature>
<dbReference type="PANTHER" id="PTHR31992">
    <property type="entry name" value="DOF ZINC FINGER PROTEIN DOF1.4-RELATED"/>
    <property type="match status" value="1"/>
</dbReference>
<dbReference type="Proteomes" id="UP000827889">
    <property type="component" value="Chromosome 3"/>
</dbReference>
<keyword evidence="12" id="KW-1185">Reference proteome</keyword>
<keyword evidence="6 9" id="KW-0804">Transcription</keyword>
<dbReference type="InterPro" id="IPR045174">
    <property type="entry name" value="Dof"/>
</dbReference>
<reference evidence="13" key="1">
    <citation type="submission" date="2025-08" db="UniProtKB">
        <authorList>
            <consortium name="RefSeq"/>
        </authorList>
    </citation>
    <scope>IDENTIFICATION</scope>
    <source>
        <tissue evidence="13">Leaf</tissue>
    </source>
</reference>
<keyword evidence="5 8" id="KW-0238">DNA-binding</keyword>
<feature type="region of interest" description="Disordered" evidence="10">
    <location>
        <begin position="153"/>
        <end position="222"/>
    </location>
</feature>
<evidence type="ECO:0000259" key="11">
    <source>
        <dbReference type="PROSITE" id="PS50884"/>
    </source>
</evidence>
<dbReference type="PROSITE" id="PS50884">
    <property type="entry name" value="ZF_DOF_2"/>
    <property type="match status" value="1"/>
</dbReference>
<feature type="region of interest" description="Disordered" evidence="10">
    <location>
        <begin position="85"/>
        <end position="110"/>
    </location>
</feature>
<keyword evidence="7 8" id="KW-0539">Nucleus</keyword>
<keyword evidence="4 9" id="KW-0805">Transcription regulation</keyword>
<evidence type="ECO:0000256" key="6">
    <source>
        <dbReference type="ARBA" id="ARBA00023163"/>
    </source>
</evidence>
<proteinExistence type="predicted"/>
<evidence type="ECO:0000256" key="9">
    <source>
        <dbReference type="RuleBase" id="RU369094"/>
    </source>
</evidence>
<evidence type="ECO:0000256" key="4">
    <source>
        <dbReference type="ARBA" id="ARBA00023015"/>
    </source>
</evidence>
<evidence type="ECO:0000256" key="7">
    <source>
        <dbReference type="ARBA" id="ARBA00023242"/>
    </source>
</evidence>
<dbReference type="PANTHER" id="PTHR31992:SF141">
    <property type="entry name" value="DOF ZINC FINGER PROTEIN DOF1.4"/>
    <property type="match status" value="1"/>
</dbReference>
<dbReference type="PROSITE" id="PS01361">
    <property type="entry name" value="ZF_DOF_1"/>
    <property type="match status" value="1"/>
</dbReference>
<comment type="subcellular location">
    <subcellularLocation>
        <location evidence="8 9">Nucleus</location>
    </subcellularLocation>
</comment>
<evidence type="ECO:0000256" key="3">
    <source>
        <dbReference type="ARBA" id="ARBA00022833"/>
    </source>
</evidence>
<evidence type="ECO:0000256" key="5">
    <source>
        <dbReference type="ARBA" id="ARBA00023125"/>
    </source>
</evidence>
<sequence>MLSNCDKTSILVFPSSSTANEWTQVTLASLSNFSVSFFFISFFLRSFGQDTIIRQARTWPLQCFLLDRMIDEKCLNSSSMASTGAPLMEKNTPPQQQQQQQQQQHQPLNCPRCDSSNTKFCYYNNYSLTQPRHFCKSCKRYWTRGGTLRNVPVGGGCRKNKRVKRPASASASASAADTGPSCSARAPSDHHPPPHQTHMENFSSSGSNHNSNPMSLGPLFYGNPTDQMNNNLAFSRLTSSSSVYDLHPQLGALGRGFSSSAIIPANSCADTSSFQEGFNANNASGLSVQDLAPITNPLHLPSYWFGTSSSPSSSSSCSTTTTVPTMASLIASSVHHQQQKFINASGLRESRGLVHSGFKPLSPLEEFQRLRSNGEVKIEQGQSRSIGWSGSIPCQNPVDQIGVLPDPGSVCWSSLNVGNSWHDPTSIGLHQSLI</sequence>
<dbReference type="Pfam" id="PF02701">
    <property type="entry name" value="Zn_ribbon_Dof"/>
    <property type="match status" value="1"/>
</dbReference>
<name>A0ABM3H768_9MYRT</name>
<accession>A0ABM3H768</accession>
<keyword evidence="1 9" id="KW-0479">Metal-binding</keyword>
<comment type="function">
    <text evidence="9">Transcription factor that binds specifically to a 5'-AA[AG]G-3' consensus core sequence.</text>
</comment>
<keyword evidence="3 9" id="KW-0862">Zinc</keyword>